<dbReference type="InterPro" id="IPR041796">
    <property type="entry name" value="Mre11_N"/>
</dbReference>
<organism evidence="3 4">
    <name type="scientific">Tumebacillus lacus</name>
    <dbReference type="NCBI Taxonomy" id="2995335"/>
    <lineage>
        <taxon>Bacteria</taxon>
        <taxon>Bacillati</taxon>
        <taxon>Bacillota</taxon>
        <taxon>Bacilli</taxon>
        <taxon>Bacillales</taxon>
        <taxon>Alicyclobacillaceae</taxon>
        <taxon>Tumebacillus</taxon>
    </lineage>
</organism>
<dbReference type="InterPro" id="IPR050535">
    <property type="entry name" value="DNA_Repair-Maintenance_Comp"/>
</dbReference>
<feature type="domain" description="Calcineurin-like phosphoesterase" evidence="2">
    <location>
        <begin position="4"/>
        <end position="203"/>
    </location>
</feature>
<dbReference type="Proteomes" id="UP001208017">
    <property type="component" value="Unassembled WGS sequence"/>
</dbReference>
<proteinExistence type="predicted"/>
<keyword evidence="1" id="KW-0378">Hydrolase</keyword>
<dbReference type="PANTHER" id="PTHR30337">
    <property type="entry name" value="COMPONENT OF ATP-DEPENDENT DSDNA EXONUCLEASE"/>
    <property type="match status" value="1"/>
</dbReference>
<keyword evidence="4" id="KW-1185">Reference proteome</keyword>
<dbReference type="Pfam" id="PF00149">
    <property type="entry name" value="Metallophos"/>
    <property type="match status" value="1"/>
</dbReference>
<reference evidence="3 4" key="1">
    <citation type="submission" date="2022-11" db="EMBL/GenBank/DDBJ databases">
        <title>Study of microbial diversity in lake waters.</title>
        <authorList>
            <person name="Zhang J."/>
        </authorList>
    </citation>
    <scope>NUCLEOTIDE SEQUENCE [LARGE SCALE GENOMIC DNA]</scope>
    <source>
        <strain evidence="3 4">DT12</strain>
    </source>
</reference>
<dbReference type="CDD" id="cd00840">
    <property type="entry name" value="MPP_Mre11_N"/>
    <property type="match status" value="1"/>
</dbReference>
<name>A0ABT3X4J3_9BACL</name>
<dbReference type="EMBL" id="JAPMLT010000013">
    <property type="protein sequence ID" value="MCX7571809.1"/>
    <property type="molecule type" value="Genomic_DNA"/>
</dbReference>
<gene>
    <name evidence="3" type="ORF">OS242_17840</name>
</gene>
<evidence type="ECO:0000256" key="1">
    <source>
        <dbReference type="ARBA" id="ARBA00022801"/>
    </source>
</evidence>
<evidence type="ECO:0000313" key="4">
    <source>
        <dbReference type="Proteomes" id="UP001208017"/>
    </source>
</evidence>
<dbReference type="Gene3D" id="3.60.21.10">
    <property type="match status" value="1"/>
</dbReference>
<dbReference type="RefSeq" id="WP_267153060.1">
    <property type="nucleotide sequence ID" value="NZ_JAPMLT010000013.1"/>
</dbReference>
<accession>A0ABT3X4J3</accession>
<dbReference type="InterPro" id="IPR029052">
    <property type="entry name" value="Metallo-depent_PP-like"/>
</dbReference>
<dbReference type="SUPFAM" id="SSF56300">
    <property type="entry name" value="Metallo-dependent phosphatases"/>
    <property type="match status" value="1"/>
</dbReference>
<dbReference type="PANTHER" id="PTHR30337:SF7">
    <property type="entry name" value="PHOSPHOESTERASE"/>
    <property type="match status" value="1"/>
</dbReference>
<comment type="caution">
    <text evidence="3">The sequence shown here is derived from an EMBL/GenBank/DDBJ whole genome shotgun (WGS) entry which is preliminary data.</text>
</comment>
<evidence type="ECO:0000313" key="3">
    <source>
        <dbReference type="EMBL" id="MCX7571809.1"/>
    </source>
</evidence>
<dbReference type="PIRSF" id="PIRSF033091">
    <property type="entry name" value="Pesterase_YhaO"/>
    <property type="match status" value="1"/>
</dbReference>
<dbReference type="InterPro" id="IPR004843">
    <property type="entry name" value="Calcineurin-like_PHP"/>
</dbReference>
<evidence type="ECO:0000259" key="2">
    <source>
        <dbReference type="Pfam" id="PF00149"/>
    </source>
</evidence>
<sequence>MSSFRFLHAADLHLDSPFRGLAGQLPERIAREVRRSTFAAYERLVELAISERVDFVIVAGDVYDLADRSLTAQVAFLRGLEKLAEHGIRAYVSHGNHDPLDGAQARLKWPETVHIFSGETVESVPFVREGVELARVYGRSYPTAKFKERIHRDYVREVDVPFAIGVLHTNLDGDSGHEAYAPSSRAELAAGGMDYWALGHIHKRAVIQERPHIVYPGNLQGRSRKETGAKGCYLVEVSQGKVDGCVFHELAPIRWEKVEVDLTGVTEEADALERAEEQILLARENGGLRPLLVAVEVTGHTELHRSLKRVEGRDEWTQALQEIADDLRPWVWIESVEVRTREEIDRDAWRESDPFLGDFLRLVEEMRESPELRSELEELLGTVYKHPKWKKHLGTPGDERLTELLEEAEDLVLALFAERRDAL</sequence>
<dbReference type="InterPro" id="IPR014576">
    <property type="entry name" value="Pesterase_YhaO"/>
</dbReference>
<protein>
    <submittedName>
        <fullName evidence="3">Metallophosphoesterase</fullName>
    </submittedName>
</protein>